<evidence type="ECO:0000313" key="1">
    <source>
        <dbReference type="EMBL" id="CAF1418751.1"/>
    </source>
</evidence>
<proteinExistence type="predicted"/>
<dbReference type="Proteomes" id="UP000663845">
    <property type="component" value="Unassembled WGS sequence"/>
</dbReference>
<dbReference type="EMBL" id="CAJOAZ010002819">
    <property type="protein sequence ID" value="CAF3962407.1"/>
    <property type="molecule type" value="Genomic_DNA"/>
</dbReference>
<gene>
    <name evidence="1" type="ORF">JYZ213_LOCUS38832</name>
    <name evidence="2" type="ORF">OXD698_LOCUS27337</name>
</gene>
<sequence>MKWIASRGNQDQDRSYVINTIKWDKIHVRDLTKLVAVEGLLPASKIKLLTDNWIEKFDGMHKTGCNGCGIITIKSVLGAWSTGHNVGGYIWSFRVVSDQWSQHMAYIRFDGHLNARSVRCEANIKVQFTTFLKEGSNFVVSLEKVVFENINEEKFIDFRSVREVNATSFGVFIIEIEAVSC</sequence>
<reference evidence="2" key="1">
    <citation type="submission" date="2021-02" db="EMBL/GenBank/DDBJ databases">
        <authorList>
            <person name="Nowell W R."/>
        </authorList>
    </citation>
    <scope>NUCLEOTIDE SEQUENCE</scope>
</reference>
<dbReference type="AlphaFoldDB" id="A0A819L939"/>
<accession>A0A819L939</accession>
<dbReference type="EMBL" id="CAJNOG010001187">
    <property type="protein sequence ID" value="CAF1418751.1"/>
    <property type="molecule type" value="Genomic_DNA"/>
</dbReference>
<dbReference type="Proteomes" id="UP000663844">
    <property type="component" value="Unassembled WGS sequence"/>
</dbReference>
<name>A0A819L939_9BILA</name>
<protein>
    <submittedName>
        <fullName evidence="2">Uncharacterized protein</fullName>
    </submittedName>
</protein>
<evidence type="ECO:0000313" key="2">
    <source>
        <dbReference type="EMBL" id="CAF3962407.1"/>
    </source>
</evidence>
<organism evidence="2 3">
    <name type="scientific">Adineta steineri</name>
    <dbReference type="NCBI Taxonomy" id="433720"/>
    <lineage>
        <taxon>Eukaryota</taxon>
        <taxon>Metazoa</taxon>
        <taxon>Spiralia</taxon>
        <taxon>Gnathifera</taxon>
        <taxon>Rotifera</taxon>
        <taxon>Eurotatoria</taxon>
        <taxon>Bdelloidea</taxon>
        <taxon>Adinetida</taxon>
        <taxon>Adinetidae</taxon>
        <taxon>Adineta</taxon>
    </lineage>
</organism>
<comment type="caution">
    <text evidence="2">The sequence shown here is derived from an EMBL/GenBank/DDBJ whole genome shotgun (WGS) entry which is preliminary data.</text>
</comment>
<evidence type="ECO:0000313" key="3">
    <source>
        <dbReference type="Proteomes" id="UP000663844"/>
    </source>
</evidence>